<proteinExistence type="predicted"/>
<dbReference type="Proteomes" id="UP000001950">
    <property type="component" value="Chromosome 2"/>
</dbReference>
<dbReference type="AlphaFoldDB" id="Q4UFH2"/>
<evidence type="ECO:0000313" key="2">
    <source>
        <dbReference type="EMBL" id="CAI74144.1"/>
    </source>
</evidence>
<dbReference type="InterPro" id="IPR011009">
    <property type="entry name" value="Kinase-like_dom_sf"/>
</dbReference>
<dbReference type="GeneID" id="3861578"/>
<dbReference type="Gene3D" id="3.30.200.20">
    <property type="entry name" value="Phosphorylase Kinase, domain 1"/>
    <property type="match status" value="1"/>
</dbReference>
<feature type="transmembrane region" description="Helical" evidence="1">
    <location>
        <begin position="59"/>
        <end position="80"/>
    </location>
</feature>
<protein>
    <recommendedName>
        <fullName evidence="4">Protein kinase domain-containing protein</fullName>
    </recommendedName>
</protein>
<keyword evidence="1" id="KW-0812">Transmembrane</keyword>
<dbReference type="RefSeq" id="XP_951876.1">
    <property type="nucleotide sequence ID" value="XM_946783.1"/>
</dbReference>
<dbReference type="OrthoDB" id="272141at2759"/>
<dbReference type="SUPFAM" id="SSF56112">
    <property type="entry name" value="Protein kinase-like (PK-like)"/>
    <property type="match status" value="1"/>
</dbReference>
<accession>Q4UFH2</accession>
<dbReference type="VEuPathDB" id="PiroplasmaDB:TA15405"/>
<organism evidence="2 3">
    <name type="scientific">Theileria annulata</name>
    <dbReference type="NCBI Taxonomy" id="5874"/>
    <lineage>
        <taxon>Eukaryota</taxon>
        <taxon>Sar</taxon>
        <taxon>Alveolata</taxon>
        <taxon>Apicomplexa</taxon>
        <taxon>Aconoidasida</taxon>
        <taxon>Piroplasmida</taxon>
        <taxon>Theileriidae</taxon>
        <taxon>Theileria</taxon>
    </lineage>
</organism>
<reference evidence="2 3" key="1">
    <citation type="journal article" date="2005" name="Science">
        <title>Genome of the host-cell transforming parasite Theileria annulata compared with T. parva.</title>
        <authorList>
            <person name="Pain A."/>
            <person name="Renauld H."/>
            <person name="Berriman M."/>
            <person name="Murphy L."/>
            <person name="Yeats C.A."/>
            <person name="Weir W."/>
            <person name="Kerhornou A."/>
            <person name="Aslett M."/>
            <person name="Bishop R."/>
            <person name="Bouchier C."/>
            <person name="Cochet M."/>
            <person name="Coulson R.M.R."/>
            <person name="Cronin A."/>
            <person name="de Villiers E.P."/>
            <person name="Fraser A."/>
            <person name="Fosker N."/>
            <person name="Gardner M."/>
            <person name="Goble A."/>
            <person name="Griffiths-Jones S."/>
            <person name="Harris D.E."/>
            <person name="Katzer F."/>
            <person name="Larke N."/>
            <person name="Lord A."/>
            <person name="Maser P."/>
            <person name="McKellar S."/>
            <person name="Mooney P."/>
            <person name="Morton F."/>
            <person name="Nene V."/>
            <person name="O'Neil S."/>
            <person name="Price C."/>
            <person name="Quail M.A."/>
            <person name="Rabbinowitsch E."/>
            <person name="Rawlings N.D."/>
            <person name="Rutter S."/>
            <person name="Saunders D."/>
            <person name="Seeger K."/>
            <person name="Shah T."/>
            <person name="Squares R."/>
            <person name="Squares S."/>
            <person name="Tivey A."/>
            <person name="Walker A.R."/>
            <person name="Woodward J."/>
            <person name="Dobbelaere D.A.E."/>
            <person name="Langsley G."/>
            <person name="Rajandream M.A."/>
            <person name="McKeever D."/>
            <person name="Shiels B."/>
            <person name="Tait A."/>
            <person name="Barrell B.G."/>
            <person name="Hall N."/>
        </authorList>
    </citation>
    <scope>NUCLEOTIDE SEQUENCE [LARGE SCALE GENOMIC DNA]</scope>
    <source>
        <strain evidence="3">Ankara</strain>
    </source>
</reference>
<keyword evidence="1" id="KW-0472">Membrane</keyword>
<gene>
    <name evidence="2" type="ORF">TA15405</name>
</gene>
<sequence length="81" mass="9148">METKKKFSSPTALAVSPPKLTFHRRIARGAFGVVYLVSDDTGTQFAVKRSKKLLFHKQSIIYLVIYHLSCSLVLPFYSLVT</sequence>
<evidence type="ECO:0000313" key="3">
    <source>
        <dbReference type="Proteomes" id="UP000001950"/>
    </source>
</evidence>
<dbReference type="EMBL" id="CR940348">
    <property type="protein sequence ID" value="CAI74144.1"/>
    <property type="molecule type" value="Genomic_DNA"/>
</dbReference>
<evidence type="ECO:0000256" key="1">
    <source>
        <dbReference type="SAM" id="Phobius"/>
    </source>
</evidence>
<dbReference type="KEGG" id="tan:TA15405"/>
<keyword evidence="3" id="KW-1185">Reference proteome</keyword>
<keyword evidence="1" id="KW-1133">Transmembrane helix</keyword>
<dbReference type="InParanoid" id="Q4UFH2"/>
<name>Q4UFH2_THEAN</name>
<evidence type="ECO:0008006" key="4">
    <source>
        <dbReference type="Google" id="ProtNLM"/>
    </source>
</evidence>